<dbReference type="Gene3D" id="1.20.58.740">
    <property type="match status" value="1"/>
</dbReference>
<reference evidence="2 3" key="1">
    <citation type="submission" date="2021-07" db="EMBL/GenBank/DDBJ databases">
        <authorList>
            <person name="Palmer J.M."/>
        </authorList>
    </citation>
    <scope>NUCLEOTIDE SEQUENCE [LARGE SCALE GENOMIC DNA]</scope>
    <source>
        <strain evidence="2 3">AT_MEX2019</strain>
        <tissue evidence="2">Muscle</tissue>
    </source>
</reference>
<accession>A0ABU7AWH6</accession>
<evidence type="ECO:0000259" key="1">
    <source>
        <dbReference type="Pfam" id="PF20421"/>
    </source>
</evidence>
<dbReference type="InterPro" id="IPR026791">
    <property type="entry name" value="DOCK"/>
</dbReference>
<dbReference type="PANTHER" id="PTHR23317:SF77">
    <property type="entry name" value="DEDICATOR OF CYTOKINESIS PROTEIN 9"/>
    <property type="match status" value="1"/>
</dbReference>
<dbReference type="Proteomes" id="UP001345963">
    <property type="component" value="Unassembled WGS sequence"/>
</dbReference>
<gene>
    <name evidence="2" type="ORF">ATANTOWER_007154</name>
</gene>
<dbReference type="PANTHER" id="PTHR23317">
    <property type="entry name" value="DEDICATOR OF CYTOKINESIS DOCK"/>
    <property type="match status" value="1"/>
</dbReference>
<evidence type="ECO:0000313" key="3">
    <source>
        <dbReference type="Proteomes" id="UP001345963"/>
    </source>
</evidence>
<dbReference type="InterPro" id="IPR046773">
    <property type="entry name" value="DOCKER_Lobe_C"/>
</dbReference>
<dbReference type="InterPro" id="IPR043162">
    <property type="entry name" value="DOCK_C_lobe_C"/>
</dbReference>
<dbReference type="Pfam" id="PF20421">
    <property type="entry name" value="DHR-2_Lobe_C"/>
    <property type="match status" value="1"/>
</dbReference>
<keyword evidence="3" id="KW-1185">Reference proteome</keyword>
<dbReference type="EMBL" id="JAHUTI010031327">
    <property type="protein sequence ID" value="MED6242602.1"/>
    <property type="molecule type" value="Genomic_DNA"/>
</dbReference>
<evidence type="ECO:0000313" key="2">
    <source>
        <dbReference type="EMBL" id="MED6242602.1"/>
    </source>
</evidence>
<feature type="domain" description="DOCKER Lobe C" evidence="1">
    <location>
        <begin position="53"/>
        <end position="96"/>
    </location>
</feature>
<feature type="non-terminal residue" evidence="2">
    <location>
        <position position="101"/>
    </location>
</feature>
<comment type="caution">
    <text evidence="2">The sequence shown here is derived from an EMBL/GenBank/DDBJ whole genome shotgun (WGS) entry which is preliminary data.</text>
</comment>
<name>A0ABU7AWH6_9TELE</name>
<proteinExistence type="predicted"/>
<sequence>MVVAALCCGDAFLQQGQKSCSELIERRIEGNAGQSLVITILRVQKIQCAFLYLFRQFVDTCGHALGVNERLIKEDQQEYHDEMKANYRNMIRDLSNIMHEQ</sequence>
<organism evidence="2 3">
    <name type="scientific">Ataeniobius toweri</name>
    <dbReference type="NCBI Taxonomy" id="208326"/>
    <lineage>
        <taxon>Eukaryota</taxon>
        <taxon>Metazoa</taxon>
        <taxon>Chordata</taxon>
        <taxon>Craniata</taxon>
        <taxon>Vertebrata</taxon>
        <taxon>Euteleostomi</taxon>
        <taxon>Actinopterygii</taxon>
        <taxon>Neopterygii</taxon>
        <taxon>Teleostei</taxon>
        <taxon>Neoteleostei</taxon>
        <taxon>Acanthomorphata</taxon>
        <taxon>Ovalentaria</taxon>
        <taxon>Atherinomorphae</taxon>
        <taxon>Cyprinodontiformes</taxon>
        <taxon>Goodeidae</taxon>
        <taxon>Ataeniobius</taxon>
    </lineage>
</organism>
<protein>
    <recommendedName>
        <fullName evidence="1">DOCKER Lobe C domain-containing protein</fullName>
    </recommendedName>
</protein>